<sequence>MLDTDHLGKRELLTPRCDAFLARLPRLRCEQLALFGALMRRHTVLIG</sequence>
<name>A0A3G6JBX5_9CORY</name>
<dbReference type="Proteomes" id="UP000269019">
    <property type="component" value="Chromosome"/>
</dbReference>
<dbReference type="KEGG" id="ccho:CCHOA_06275"/>
<organism evidence="1 2">
    <name type="scientific">Corynebacterium choanae</name>
    <dbReference type="NCBI Taxonomy" id="1862358"/>
    <lineage>
        <taxon>Bacteria</taxon>
        <taxon>Bacillati</taxon>
        <taxon>Actinomycetota</taxon>
        <taxon>Actinomycetes</taxon>
        <taxon>Mycobacteriales</taxon>
        <taxon>Corynebacteriaceae</taxon>
        <taxon>Corynebacterium</taxon>
    </lineage>
</organism>
<evidence type="ECO:0000313" key="2">
    <source>
        <dbReference type="Proteomes" id="UP000269019"/>
    </source>
</evidence>
<protein>
    <submittedName>
        <fullName evidence="1">Uncharacterized protein</fullName>
    </submittedName>
</protein>
<keyword evidence="2" id="KW-1185">Reference proteome</keyword>
<evidence type="ECO:0000313" key="1">
    <source>
        <dbReference type="EMBL" id="AZA13654.1"/>
    </source>
</evidence>
<dbReference type="EMBL" id="CP033896">
    <property type="protein sequence ID" value="AZA13654.1"/>
    <property type="molecule type" value="Genomic_DNA"/>
</dbReference>
<gene>
    <name evidence="1" type="ORF">CCHOA_06275</name>
</gene>
<proteinExistence type="predicted"/>
<accession>A0A3G6JBX5</accession>
<dbReference type="AlphaFoldDB" id="A0A3G6JBX5"/>
<reference evidence="1 2" key="1">
    <citation type="submission" date="2018-11" db="EMBL/GenBank/DDBJ databases">
        <authorList>
            <person name="Kleinhagauer T."/>
            <person name="Glaeser S.P."/>
            <person name="Spergser J."/>
            <person name="Ruckert C."/>
            <person name="Kaempfer P."/>
            <person name="Busse H.-J."/>
        </authorList>
    </citation>
    <scope>NUCLEOTIDE SEQUENCE [LARGE SCALE GENOMIC DNA]</scope>
    <source>
        <strain evidence="1 2">200CH</strain>
    </source>
</reference>